<evidence type="ECO:0000256" key="8">
    <source>
        <dbReference type="ARBA" id="ARBA00022777"/>
    </source>
</evidence>
<dbReference type="InterPro" id="IPR036061">
    <property type="entry name" value="CheW-like_dom_sf"/>
</dbReference>
<dbReference type="Pfam" id="PF01584">
    <property type="entry name" value="CheW"/>
    <property type="match status" value="1"/>
</dbReference>
<evidence type="ECO:0000256" key="11">
    <source>
        <dbReference type="ARBA" id="ARBA00035100"/>
    </source>
</evidence>
<protein>
    <recommendedName>
        <fullName evidence="3">Chemotaxis protein CheA</fullName>
        <ecNumber evidence="2">2.7.13.3</ecNumber>
    </recommendedName>
</protein>
<proteinExistence type="predicted"/>
<dbReference type="SUPFAM" id="SSF47384">
    <property type="entry name" value="Homodimeric domain of signal transducing histidine kinase"/>
    <property type="match status" value="1"/>
</dbReference>
<feature type="modified residue" description="Phosphohistidine" evidence="12">
    <location>
        <position position="47"/>
    </location>
</feature>
<dbReference type="Pfam" id="PF02895">
    <property type="entry name" value="H-kinase_dim"/>
    <property type="match status" value="1"/>
</dbReference>
<keyword evidence="6 17" id="KW-0808">Transferase</keyword>
<dbReference type="Pfam" id="PF01627">
    <property type="entry name" value="Hpt"/>
    <property type="match status" value="1"/>
</dbReference>
<evidence type="ECO:0000313" key="18">
    <source>
        <dbReference type="Proteomes" id="UP000549457"/>
    </source>
</evidence>
<dbReference type="Gene3D" id="3.30.565.10">
    <property type="entry name" value="Histidine kinase-like ATPase, C-terminal domain"/>
    <property type="match status" value="1"/>
</dbReference>
<dbReference type="InterPro" id="IPR036641">
    <property type="entry name" value="HPT_dom_sf"/>
</dbReference>
<keyword evidence="8 17" id="KW-0418">Kinase</keyword>
<evidence type="ECO:0000256" key="3">
    <source>
        <dbReference type="ARBA" id="ARBA00021495"/>
    </source>
</evidence>
<dbReference type="InterPro" id="IPR004358">
    <property type="entry name" value="Sig_transdc_His_kin-like_C"/>
</dbReference>
<evidence type="ECO:0000259" key="14">
    <source>
        <dbReference type="PROSITE" id="PS50109"/>
    </source>
</evidence>
<evidence type="ECO:0000256" key="6">
    <source>
        <dbReference type="ARBA" id="ARBA00022679"/>
    </source>
</evidence>
<evidence type="ECO:0000256" key="4">
    <source>
        <dbReference type="ARBA" id="ARBA00022500"/>
    </source>
</evidence>
<evidence type="ECO:0000256" key="5">
    <source>
        <dbReference type="ARBA" id="ARBA00022553"/>
    </source>
</evidence>
<organism evidence="17 18">
    <name type="scientific">Amaricoccus macauensis</name>
    <dbReference type="NCBI Taxonomy" id="57001"/>
    <lineage>
        <taxon>Bacteria</taxon>
        <taxon>Pseudomonadati</taxon>
        <taxon>Pseudomonadota</taxon>
        <taxon>Alphaproteobacteria</taxon>
        <taxon>Rhodobacterales</taxon>
        <taxon>Paracoccaceae</taxon>
        <taxon>Amaricoccus</taxon>
    </lineage>
</organism>
<keyword evidence="5 12" id="KW-0597">Phosphoprotein</keyword>
<feature type="domain" description="HPt" evidence="16">
    <location>
        <begin position="1"/>
        <end position="104"/>
    </location>
</feature>
<dbReference type="Gene3D" id="2.30.30.40">
    <property type="entry name" value="SH3 Domains"/>
    <property type="match status" value="1"/>
</dbReference>
<reference evidence="17 18" key="1">
    <citation type="submission" date="2020-08" db="EMBL/GenBank/DDBJ databases">
        <title>Genomic Encyclopedia of Type Strains, Phase IV (KMG-IV): sequencing the most valuable type-strain genomes for metagenomic binning, comparative biology and taxonomic classification.</title>
        <authorList>
            <person name="Goeker M."/>
        </authorList>
    </citation>
    <scope>NUCLEOTIDE SEQUENCE [LARGE SCALE GENOMIC DNA]</scope>
    <source>
        <strain evidence="17 18">DSM 101730</strain>
    </source>
</reference>
<feature type="region of interest" description="Disordered" evidence="13">
    <location>
        <begin position="107"/>
        <end position="142"/>
    </location>
</feature>
<evidence type="ECO:0000256" key="7">
    <source>
        <dbReference type="ARBA" id="ARBA00022741"/>
    </source>
</evidence>
<feature type="domain" description="CheW-like" evidence="15">
    <location>
        <begin position="535"/>
        <end position="673"/>
    </location>
</feature>
<feature type="domain" description="Histidine kinase" evidence="14">
    <location>
        <begin position="330"/>
        <end position="533"/>
    </location>
</feature>
<dbReference type="InterPro" id="IPR051315">
    <property type="entry name" value="Bact_Chemotaxis_CheA"/>
</dbReference>
<evidence type="ECO:0000256" key="2">
    <source>
        <dbReference type="ARBA" id="ARBA00012438"/>
    </source>
</evidence>
<keyword evidence="9" id="KW-0067">ATP-binding</keyword>
<accession>A0A840SHJ7</accession>
<dbReference type="AlphaFoldDB" id="A0A840SHJ7"/>
<keyword evidence="18" id="KW-1185">Reference proteome</keyword>
<dbReference type="GO" id="GO:0000155">
    <property type="term" value="F:phosphorelay sensor kinase activity"/>
    <property type="evidence" value="ECO:0007669"/>
    <property type="project" value="InterPro"/>
</dbReference>
<evidence type="ECO:0000259" key="16">
    <source>
        <dbReference type="PROSITE" id="PS50894"/>
    </source>
</evidence>
<dbReference type="InterPro" id="IPR008207">
    <property type="entry name" value="Sig_transdc_His_kin_Hpt_dom"/>
</dbReference>
<dbReference type="FunFam" id="3.30.565.10:FF:000016">
    <property type="entry name" value="Chemotaxis protein CheA, putative"/>
    <property type="match status" value="1"/>
</dbReference>
<evidence type="ECO:0000259" key="15">
    <source>
        <dbReference type="PROSITE" id="PS50851"/>
    </source>
</evidence>
<dbReference type="CDD" id="cd00731">
    <property type="entry name" value="CheA_reg"/>
    <property type="match status" value="1"/>
</dbReference>
<comment type="function">
    <text evidence="11">Involved in the transmission of sensory signals from the chemoreceptors to the flagellar motors. CheA is autophosphorylated; it can transfer its phosphate group to either CheB or CheY.</text>
</comment>
<sequence>MDVLEEIRALFLIECDEHMEALHEGLAALRASPTDAETIATVFRAVHSIKGGAAAFGLADLVAFAHGFESGLDDLRCGRSVLTPDGLAELVRSADRLGDLIAAARTGAAAPGGGPEAAKVQPADTGPALSEPGVAVETGAAPAPSAGSVRLRVRFRPFPTLYERGHEPAVLLRALGLLGPMQVSCNPRLVPGLDDLDAESVYLAWTVEIDAAGGEAAVCEVFEFAEGDCELAIEPIASSVAEPVAAAVPASDPVRAGAPVEAMAEAAAEVPPAVSAPAPALATSAAPTSTVRVDLARVDRLINLVGELVISQSVLSQSVLGDDGGAAAGLDALRALTREIQESVLAIRAQPVKPLFQRMARVVRDASASTGKRVELVTSGELTEVDKTVIERLADPLTHMLRNAVDHGLEQPETRRAAGKCETGTVRLSAEHRSGRVLIEIADNGAGIDRARVRAIAVERGLIAADASLSDTETDGLLFVPGFSTARQVSDLSGRGVGMDVVKRSIAALGGRIAIASKPGQGTTFSISLPLTLAILDGMVVRAGGETVVVPLAAILEMLKPGPGQLHRIAGRGLVVQVRGEYLPVIDVGERLGFRRSPETGGVVLVIETSDGERRALVVDAIEEQRQVVMKGLGPDWGSHWGSAAGVAAATILGNGRVALVLDTDALVDGAAPGALALAG</sequence>
<dbReference type="InterPro" id="IPR002545">
    <property type="entry name" value="CheW-lke_dom"/>
</dbReference>
<dbReference type="Proteomes" id="UP000549457">
    <property type="component" value="Unassembled WGS sequence"/>
</dbReference>
<dbReference type="SUPFAM" id="SSF55874">
    <property type="entry name" value="ATPase domain of HSP90 chaperone/DNA topoisomerase II/histidine kinase"/>
    <property type="match status" value="1"/>
</dbReference>
<dbReference type="PROSITE" id="PS50109">
    <property type="entry name" value="HIS_KIN"/>
    <property type="match status" value="1"/>
</dbReference>
<dbReference type="GO" id="GO:0005737">
    <property type="term" value="C:cytoplasm"/>
    <property type="evidence" value="ECO:0007669"/>
    <property type="project" value="InterPro"/>
</dbReference>
<dbReference type="PROSITE" id="PS50894">
    <property type="entry name" value="HPT"/>
    <property type="match status" value="1"/>
</dbReference>
<dbReference type="PRINTS" id="PR00344">
    <property type="entry name" value="BCTRLSENSOR"/>
</dbReference>
<evidence type="ECO:0000313" key="17">
    <source>
        <dbReference type="EMBL" id="MBB5220230.1"/>
    </source>
</evidence>
<evidence type="ECO:0000256" key="12">
    <source>
        <dbReference type="PROSITE-ProRule" id="PRU00110"/>
    </source>
</evidence>
<gene>
    <name evidence="17" type="ORF">HNP73_000151</name>
</gene>
<dbReference type="SMART" id="SM00387">
    <property type="entry name" value="HATPase_c"/>
    <property type="match status" value="1"/>
</dbReference>
<dbReference type="SUPFAM" id="SSF47226">
    <property type="entry name" value="Histidine-containing phosphotransfer domain, HPT domain"/>
    <property type="match status" value="1"/>
</dbReference>
<dbReference type="PANTHER" id="PTHR43395">
    <property type="entry name" value="SENSOR HISTIDINE KINASE CHEA"/>
    <property type="match status" value="1"/>
</dbReference>
<evidence type="ECO:0000256" key="10">
    <source>
        <dbReference type="ARBA" id="ARBA00023012"/>
    </source>
</evidence>
<dbReference type="CDD" id="cd00088">
    <property type="entry name" value="HPT"/>
    <property type="match status" value="1"/>
</dbReference>
<dbReference type="PANTHER" id="PTHR43395:SF10">
    <property type="entry name" value="CHEMOTAXIS PROTEIN CHEA"/>
    <property type="match status" value="1"/>
</dbReference>
<dbReference type="EC" id="2.7.13.3" evidence="2"/>
<comment type="catalytic activity">
    <reaction evidence="1">
        <text>ATP + protein L-histidine = ADP + protein N-phospho-L-histidine.</text>
        <dbReference type="EC" id="2.7.13.3"/>
    </reaction>
</comment>
<dbReference type="GO" id="GO:0005524">
    <property type="term" value="F:ATP binding"/>
    <property type="evidence" value="ECO:0007669"/>
    <property type="project" value="UniProtKB-KW"/>
</dbReference>
<comment type="caution">
    <text evidence="17">The sequence shown here is derived from an EMBL/GenBank/DDBJ whole genome shotgun (WGS) entry which is preliminary data.</text>
</comment>
<dbReference type="GO" id="GO:0006935">
    <property type="term" value="P:chemotaxis"/>
    <property type="evidence" value="ECO:0007669"/>
    <property type="project" value="UniProtKB-KW"/>
</dbReference>
<dbReference type="SUPFAM" id="SSF50341">
    <property type="entry name" value="CheW-like"/>
    <property type="match status" value="1"/>
</dbReference>
<dbReference type="SMART" id="SM01231">
    <property type="entry name" value="H-kinase_dim"/>
    <property type="match status" value="1"/>
</dbReference>
<dbReference type="InterPro" id="IPR005467">
    <property type="entry name" value="His_kinase_dom"/>
</dbReference>
<keyword evidence="10" id="KW-0902">Two-component regulatory system</keyword>
<dbReference type="InterPro" id="IPR003594">
    <property type="entry name" value="HATPase_dom"/>
</dbReference>
<dbReference type="PROSITE" id="PS50851">
    <property type="entry name" value="CHEW"/>
    <property type="match status" value="1"/>
</dbReference>
<dbReference type="RefSeq" id="WP_184146119.1">
    <property type="nucleotide sequence ID" value="NZ_JACHFM010000001.1"/>
</dbReference>
<dbReference type="Gene3D" id="1.20.120.160">
    <property type="entry name" value="HPT domain"/>
    <property type="match status" value="1"/>
</dbReference>
<name>A0A840SHJ7_9RHOB</name>
<dbReference type="InterPro" id="IPR036890">
    <property type="entry name" value="HATPase_C_sf"/>
</dbReference>
<dbReference type="Gene3D" id="1.10.287.560">
    <property type="entry name" value="Histidine kinase CheA-like, homodimeric domain"/>
    <property type="match status" value="1"/>
</dbReference>
<dbReference type="InterPro" id="IPR037006">
    <property type="entry name" value="CheA-like_homodim_sf"/>
</dbReference>
<keyword evidence="4" id="KW-0145">Chemotaxis</keyword>
<dbReference type="EMBL" id="JACHFM010000001">
    <property type="protein sequence ID" value="MBB5220230.1"/>
    <property type="molecule type" value="Genomic_DNA"/>
</dbReference>
<dbReference type="CDD" id="cd16916">
    <property type="entry name" value="HATPase_CheA-like"/>
    <property type="match status" value="1"/>
</dbReference>
<evidence type="ECO:0000256" key="9">
    <source>
        <dbReference type="ARBA" id="ARBA00022840"/>
    </source>
</evidence>
<dbReference type="SMART" id="SM00260">
    <property type="entry name" value="CheW"/>
    <property type="match status" value="1"/>
</dbReference>
<dbReference type="SMART" id="SM00073">
    <property type="entry name" value="HPT"/>
    <property type="match status" value="1"/>
</dbReference>
<dbReference type="Pfam" id="PF02518">
    <property type="entry name" value="HATPase_c"/>
    <property type="match status" value="1"/>
</dbReference>
<keyword evidence="7" id="KW-0547">Nucleotide-binding</keyword>
<dbReference type="InterPro" id="IPR004105">
    <property type="entry name" value="CheA-like_dim"/>
</dbReference>
<dbReference type="InterPro" id="IPR036097">
    <property type="entry name" value="HisK_dim/P_sf"/>
</dbReference>
<evidence type="ECO:0000256" key="1">
    <source>
        <dbReference type="ARBA" id="ARBA00000085"/>
    </source>
</evidence>
<evidence type="ECO:0000256" key="13">
    <source>
        <dbReference type="SAM" id="MobiDB-lite"/>
    </source>
</evidence>